<accession>A0ABQ2E8M5</accession>
<comment type="caution">
    <text evidence="3">The sequence shown here is derived from an EMBL/GenBank/DDBJ whole genome shotgun (WGS) entry which is preliminary data.</text>
</comment>
<dbReference type="EMBL" id="BMME01000001">
    <property type="protein sequence ID" value="GGK01152.1"/>
    <property type="molecule type" value="Genomic_DNA"/>
</dbReference>
<dbReference type="Pfam" id="PF13490">
    <property type="entry name" value="zf-HC2"/>
    <property type="match status" value="1"/>
</dbReference>
<dbReference type="Gene3D" id="1.10.10.1320">
    <property type="entry name" value="Anti-sigma factor, zinc-finger domain"/>
    <property type="match status" value="1"/>
</dbReference>
<dbReference type="InterPro" id="IPR041916">
    <property type="entry name" value="Anti_sigma_zinc_sf"/>
</dbReference>
<evidence type="ECO:0000259" key="2">
    <source>
        <dbReference type="Pfam" id="PF13490"/>
    </source>
</evidence>
<dbReference type="Proteomes" id="UP000599009">
    <property type="component" value="Unassembled WGS sequence"/>
</dbReference>
<gene>
    <name evidence="3" type="ORF">GCM10011394_07970</name>
</gene>
<sequence length="251" mass="26397">MKIDDQALMAYADGELDPAEAARVEAMVASDPGLAEELARHRALQRRLSAAFDDMLDEPVPGHLLAAARGGDRATGGATGISAASPRREAHTQRRRSWPRWGAMAASLLLGVLLAQGFHAHNARTDPLVVDAGGRLHAQGRLAEALEARLASEPEATAEVSIGISFRDAGGRYCRSFVLRGKHAQAGLACRGEAGWQVPVTSEVAAAPGGELRLASTPLPAAVVAELDARIEGEPLDADAERAARAAGWRR</sequence>
<evidence type="ECO:0000313" key="3">
    <source>
        <dbReference type="EMBL" id="GGK01152.1"/>
    </source>
</evidence>
<name>A0ABQ2E8M5_9GAMM</name>
<protein>
    <submittedName>
        <fullName evidence="3">Anti-sigma factor</fullName>
    </submittedName>
</protein>
<feature type="domain" description="Putative zinc-finger" evidence="2">
    <location>
        <begin position="6"/>
        <end position="26"/>
    </location>
</feature>
<keyword evidence="4" id="KW-1185">Reference proteome</keyword>
<evidence type="ECO:0000313" key="4">
    <source>
        <dbReference type="Proteomes" id="UP000599009"/>
    </source>
</evidence>
<reference evidence="4" key="1">
    <citation type="journal article" date="2019" name="Int. J. Syst. Evol. Microbiol.">
        <title>The Global Catalogue of Microorganisms (GCM) 10K type strain sequencing project: providing services to taxonomists for standard genome sequencing and annotation.</title>
        <authorList>
            <consortium name="The Broad Institute Genomics Platform"/>
            <consortium name="The Broad Institute Genome Sequencing Center for Infectious Disease"/>
            <person name="Wu L."/>
            <person name="Ma J."/>
        </authorList>
    </citation>
    <scope>NUCLEOTIDE SEQUENCE [LARGE SCALE GENOMIC DNA]</scope>
    <source>
        <strain evidence="4">CGMCC 1.8985</strain>
    </source>
</reference>
<evidence type="ECO:0000256" key="1">
    <source>
        <dbReference type="SAM" id="MobiDB-lite"/>
    </source>
</evidence>
<feature type="region of interest" description="Disordered" evidence="1">
    <location>
        <begin position="68"/>
        <end position="96"/>
    </location>
</feature>
<dbReference type="RefSeq" id="WP_165942322.1">
    <property type="nucleotide sequence ID" value="NZ_BMME01000001.1"/>
</dbReference>
<proteinExistence type="predicted"/>
<organism evidence="3 4">
    <name type="scientific">Luteimonas terricola</name>
    <dbReference type="NCBI Taxonomy" id="645597"/>
    <lineage>
        <taxon>Bacteria</taxon>
        <taxon>Pseudomonadati</taxon>
        <taxon>Pseudomonadota</taxon>
        <taxon>Gammaproteobacteria</taxon>
        <taxon>Lysobacterales</taxon>
        <taxon>Lysobacteraceae</taxon>
        <taxon>Luteimonas</taxon>
    </lineage>
</organism>
<dbReference type="InterPro" id="IPR027383">
    <property type="entry name" value="Znf_put"/>
</dbReference>